<dbReference type="InterPro" id="IPR003819">
    <property type="entry name" value="TauD/TfdA-like"/>
</dbReference>
<dbReference type="SUPFAM" id="SSF51197">
    <property type="entry name" value="Clavaminate synthase-like"/>
    <property type="match status" value="1"/>
</dbReference>
<dbReference type="EC" id="1.14.11.-" evidence="8"/>
<organism evidence="8 9">
    <name type="scientific">Gordonia insulae</name>
    <dbReference type="NCBI Taxonomy" id="2420509"/>
    <lineage>
        <taxon>Bacteria</taxon>
        <taxon>Bacillati</taxon>
        <taxon>Actinomycetota</taxon>
        <taxon>Actinomycetes</taxon>
        <taxon>Mycobacteriales</taxon>
        <taxon>Gordoniaceae</taxon>
        <taxon>Gordonia</taxon>
    </lineage>
</organism>
<evidence type="ECO:0000256" key="3">
    <source>
        <dbReference type="ARBA" id="ARBA00022723"/>
    </source>
</evidence>
<dbReference type="GO" id="GO:0046872">
    <property type="term" value="F:metal ion binding"/>
    <property type="evidence" value="ECO:0007669"/>
    <property type="project" value="UniProtKB-KW"/>
</dbReference>
<feature type="domain" description="TauD/TfdA-like" evidence="7">
    <location>
        <begin position="27"/>
        <end position="289"/>
    </location>
</feature>
<evidence type="ECO:0000313" key="9">
    <source>
        <dbReference type="Proteomes" id="UP000271469"/>
    </source>
</evidence>
<comment type="cofactor">
    <cofactor evidence="1">
        <name>Fe(2+)</name>
        <dbReference type="ChEBI" id="CHEBI:29033"/>
    </cofactor>
</comment>
<sequence length="327" mass="36453">MTLAQIEQRADREARAQQVYRNAGITVDKLGEHIGAKIGKVRLGGDLPAEQVEAIRLALVTNKVVVFSDQQHLDDDAQYAFAELLGDPTAPHPTVTSRGSQLLTIEGAANSWHTDVTFVDRIPKASILRAVTLPQYGGATTWASTVAAYEQLPKPLRALTEELWATHSNLYDYVGLKEPTGGVDVADKAEHYQEFTSTEYQTLHPVVRVHPETGERSLLLGHFAKEFRGLKSSEFASLYELLQSRIIKLENTFRWNWRLGDVAIWDNRATQHYGIADYGNQKRSLHRITLAGDVPVDVRGERSQILQGDASHYSVVEEPSRIQVFAA</sequence>
<dbReference type="InterPro" id="IPR042098">
    <property type="entry name" value="TauD-like_sf"/>
</dbReference>
<dbReference type="Pfam" id="PF02668">
    <property type="entry name" value="TauD"/>
    <property type="match status" value="1"/>
</dbReference>
<dbReference type="GO" id="GO:0005737">
    <property type="term" value="C:cytoplasm"/>
    <property type="evidence" value="ECO:0007669"/>
    <property type="project" value="TreeGrafter"/>
</dbReference>
<accession>A0A3G8JPM6</accession>
<evidence type="ECO:0000313" key="8">
    <source>
        <dbReference type="EMBL" id="AZG47064.1"/>
    </source>
</evidence>
<dbReference type="Gene3D" id="3.60.130.10">
    <property type="entry name" value="Clavaminate synthase-like"/>
    <property type="match status" value="1"/>
</dbReference>
<name>A0A3G8JPM6_9ACTN</name>
<dbReference type="GO" id="GO:0016706">
    <property type="term" value="F:2-oxoglutarate-dependent dioxygenase activity"/>
    <property type="evidence" value="ECO:0007669"/>
    <property type="project" value="TreeGrafter"/>
</dbReference>
<keyword evidence="5 8" id="KW-0560">Oxidoreductase</keyword>
<dbReference type="KEGG" id="gom:D7316_03672"/>
<reference evidence="8 9" key="1">
    <citation type="submission" date="2018-11" db="EMBL/GenBank/DDBJ databases">
        <title>Gordonia insulae sp. nov., isolated from an island soil.</title>
        <authorList>
            <person name="Kim Y.S."/>
            <person name="Kim S.B."/>
        </authorList>
    </citation>
    <scope>NUCLEOTIDE SEQUENCE [LARGE SCALE GENOMIC DNA]</scope>
    <source>
        <strain evidence="8 9">MMS17-SY073</strain>
    </source>
</reference>
<dbReference type="EMBL" id="CP033972">
    <property type="protein sequence ID" value="AZG47064.1"/>
    <property type="molecule type" value="Genomic_DNA"/>
</dbReference>
<dbReference type="AlphaFoldDB" id="A0A3G8JPM6"/>
<keyword evidence="3" id="KW-0479">Metal-binding</keyword>
<dbReference type="OrthoDB" id="581608at2"/>
<evidence type="ECO:0000259" key="7">
    <source>
        <dbReference type="Pfam" id="PF02668"/>
    </source>
</evidence>
<dbReference type="PANTHER" id="PTHR30468:SF5">
    <property type="entry name" value="ALPHA-KETOGLUTARATE-DEPENDENT SULFATE ESTER DIOXYGENASE"/>
    <property type="match status" value="1"/>
</dbReference>
<protein>
    <submittedName>
        <fullName evidence="8">Alpha-ketoglutarate-dependent sulfate ester dioxygenase</fullName>
        <ecNumber evidence="8">1.14.11.-</ecNumber>
    </submittedName>
</protein>
<proteinExistence type="inferred from homology"/>
<keyword evidence="6" id="KW-0408">Iron</keyword>
<dbReference type="RefSeq" id="WP_124709486.1">
    <property type="nucleotide sequence ID" value="NZ_CP033972.1"/>
</dbReference>
<gene>
    <name evidence="8" type="ORF">D7316_03672</name>
</gene>
<evidence type="ECO:0000256" key="5">
    <source>
        <dbReference type="ARBA" id="ARBA00023002"/>
    </source>
</evidence>
<evidence type="ECO:0000256" key="1">
    <source>
        <dbReference type="ARBA" id="ARBA00001954"/>
    </source>
</evidence>
<evidence type="ECO:0000256" key="2">
    <source>
        <dbReference type="ARBA" id="ARBA00005896"/>
    </source>
</evidence>
<dbReference type="InterPro" id="IPR051323">
    <property type="entry name" value="AtsK-like"/>
</dbReference>
<keyword evidence="4 8" id="KW-0223">Dioxygenase</keyword>
<comment type="similarity">
    <text evidence="2">Belongs to the TfdA dioxygenase family.</text>
</comment>
<evidence type="ECO:0000256" key="4">
    <source>
        <dbReference type="ARBA" id="ARBA00022964"/>
    </source>
</evidence>
<dbReference type="PANTHER" id="PTHR30468">
    <property type="entry name" value="ALPHA-KETOGLUTARATE-DEPENDENT SULFONATE DIOXYGENASE"/>
    <property type="match status" value="1"/>
</dbReference>
<dbReference type="Proteomes" id="UP000271469">
    <property type="component" value="Chromosome"/>
</dbReference>
<evidence type="ECO:0000256" key="6">
    <source>
        <dbReference type="ARBA" id="ARBA00023004"/>
    </source>
</evidence>
<keyword evidence="9" id="KW-1185">Reference proteome</keyword>